<dbReference type="PROSITE" id="PS51257">
    <property type="entry name" value="PROKAR_LIPOPROTEIN"/>
    <property type="match status" value="1"/>
</dbReference>
<dbReference type="Gene3D" id="3.40.50.10610">
    <property type="entry name" value="ABC-type transport auxiliary lipoprotein component"/>
    <property type="match status" value="1"/>
</dbReference>
<dbReference type="Proteomes" id="UP001165541">
    <property type="component" value="Unassembled WGS sequence"/>
</dbReference>
<evidence type="ECO:0000256" key="1">
    <source>
        <dbReference type="SAM" id="SignalP"/>
    </source>
</evidence>
<dbReference type="RefSeq" id="WP_251776122.1">
    <property type="nucleotide sequence ID" value="NZ_JAMKFE010000001.1"/>
</dbReference>
<proteinExistence type="predicted"/>
<comment type="caution">
    <text evidence="2">The sequence shown here is derived from an EMBL/GenBank/DDBJ whole genome shotgun (WGS) entry which is preliminary data.</text>
</comment>
<sequence length="272" mass="27878">MKAASTLMAPVAALALAGCMATNPTMGHSGAKTAATGATAGSTAENANPAMERCTESLGTVALVEDQGSSWYQEARTHRLQSTIPVLRMLVQQSNCFVVVERGTAMRNMRQERNLQDSGELRQGSNFGKGQMVGADYTMSPSITFSQKDTGGLGALIGGKVGSVTAALGGQMKFNDASTVLTLIDNRSGVQLAAAEGSARNTDFGLLAGVLNGGAGGVGGYGNTPQGKVVIAAFADSYNQMVRAVRNYRAQEVKGGLGTGGRLGVQGATHGR</sequence>
<feature type="signal peptide" evidence="1">
    <location>
        <begin position="1"/>
        <end position="17"/>
    </location>
</feature>
<reference evidence="2" key="1">
    <citation type="submission" date="2022-05" db="EMBL/GenBank/DDBJ databases">
        <title>Schlegelella sp. nov., isolated from mangrove soil.</title>
        <authorList>
            <person name="Liu Y."/>
            <person name="Ge X."/>
            <person name="Liu W."/>
        </authorList>
    </citation>
    <scope>NUCLEOTIDE SEQUENCE</scope>
    <source>
        <strain evidence="2">S2-27</strain>
    </source>
</reference>
<accession>A0ABT0YHU8</accession>
<keyword evidence="3" id="KW-1185">Reference proteome</keyword>
<protein>
    <submittedName>
        <fullName evidence="2">CsgG/HfaB family protein</fullName>
    </submittedName>
</protein>
<organism evidence="2 3">
    <name type="scientific">Caldimonas mangrovi</name>
    <dbReference type="NCBI Taxonomy" id="2944811"/>
    <lineage>
        <taxon>Bacteria</taxon>
        <taxon>Pseudomonadati</taxon>
        <taxon>Pseudomonadota</taxon>
        <taxon>Betaproteobacteria</taxon>
        <taxon>Burkholderiales</taxon>
        <taxon>Sphaerotilaceae</taxon>
        <taxon>Caldimonas</taxon>
    </lineage>
</organism>
<dbReference type="EMBL" id="JAMKFE010000001">
    <property type="protein sequence ID" value="MCM5677999.1"/>
    <property type="molecule type" value="Genomic_DNA"/>
</dbReference>
<feature type="chain" id="PRO_5046702589" evidence="1">
    <location>
        <begin position="18"/>
        <end position="272"/>
    </location>
</feature>
<gene>
    <name evidence="2" type="ORF">M8A51_00455</name>
</gene>
<evidence type="ECO:0000313" key="2">
    <source>
        <dbReference type="EMBL" id="MCM5677999.1"/>
    </source>
</evidence>
<dbReference type="InterPro" id="IPR005534">
    <property type="entry name" value="Curli_assmbl/transp-comp_CsgG"/>
</dbReference>
<evidence type="ECO:0000313" key="3">
    <source>
        <dbReference type="Proteomes" id="UP001165541"/>
    </source>
</evidence>
<dbReference type="Pfam" id="PF03783">
    <property type="entry name" value="CsgG"/>
    <property type="match status" value="1"/>
</dbReference>
<keyword evidence="1" id="KW-0732">Signal</keyword>
<name>A0ABT0YHU8_9BURK</name>